<protein>
    <submittedName>
        <fullName evidence="1">Uncharacterized protein</fullName>
    </submittedName>
</protein>
<dbReference type="EMBL" id="JACEIK010000112">
    <property type="protein sequence ID" value="MCD7449964.1"/>
    <property type="molecule type" value="Genomic_DNA"/>
</dbReference>
<accession>A0ABS8RWF2</accession>
<evidence type="ECO:0000313" key="1">
    <source>
        <dbReference type="EMBL" id="MCD7449964.1"/>
    </source>
</evidence>
<reference evidence="1 2" key="1">
    <citation type="journal article" date="2021" name="BMC Genomics">
        <title>Datura genome reveals duplications of psychoactive alkaloid biosynthetic genes and high mutation rate following tissue culture.</title>
        <authorList>
            <person name="Rajewski A."/>
            <person name="Carter-House D."/>
            <person name="Stajich J."/>
            <person name="Litt A."/>
        </authorList>
    </citation>
    <scope>NUCLEOTIDE SEQUENCE [LARGE SCALE GENOMIC DNA]</scope>
    <source>
        <strain evidence="1">AR-01</strain>
    </source>
</reference>
<gene>
    <name evidence="1" type="ORF">HAX54_002681</name>
</gene>
<proteinExistence type="predicted"/>
<name>A0ABS8RWF2_DATST</name>
<evidence type="ECO:0000313" key="2">
    <source>
        <dbReference type="Proteomes" id="UP000823775"/>
    </source>
</evidence>
<sequence>MMCIRAYLVVYAHHLCSPNHPLDTCFNLKDSSIFQSTPRIKAKAGFNIQCLAFLSAAMNYVFRCMCSSPFNEAQSMRHFCWNPQDILSAQGSSSSVRRNKKEDEVTA</sequence>
<keyword evidence="2" id="KW-1185">Reference proteome</keyword>
<comment type="caution">
    <text evidence="1">The sequence shown here is derived from an EMBL/GenBank/DDBJ whole genome shotgun (WGS) entry which is preliminary data.</text>
</comment>
<dbReference type="Proteomes" id="UP000823775">
    <property type="component" value="Unassembled WGS sequence"/>
</dbReference>
<organism evidence="1 2">
    <name type="scientific">Datura stramonium</name>
    <name type="common">Jimsonweed</name>
    <name type="synonym">Common thornapple</name>
    <dbReference type="NCBI Taxonomy" id="4076"/>
    <lineage>
        <taxon>Eukaryota</taxon>
        <taxon>Viridiplantae</taxon>
        <taxon>Streptophyta</taxon>
        <taxon>Embryophyta</taxon>
        <taxon>Tracheophyta</taxon>
        <taxon>Spermatophyta</taxon>
        <taxon>Magnoliopsida</taxon>
        <taxon>eudicotyledons</taxon>
        <taxon>Gunneridae</taxon>
        <taxon>Pentapetalae</taxon>
        <taxon>asterids</taxon>
        <taxon>lamiids</taxon>
        <taxon>Solanales</taxon>
        <taxon>Solanaceae</taxon>
        <taxon>Solanoideae</taxon>
        <taxon>Datureae</taxon>
        <taxon>Datura</taxon>
    </lineage>
</organism>